<protein>
    <recommendedName>
        <fullName evidence="3">AttH domain-containing protein</fullName>
    </recommendedName>
</protein>
<dbReference type="EMBL" id="BAEE01000027">
    <property type="protein sequence ID" value="GAB09056.1"/>
    <property type="molecule type" value="Genomic_DNA"/>
</dbReference>
<dbReference type="AlphaFoldDB" id="G7GZN1"/>
<evidence type="ECO:0008006" key="3">
    <source>
        <dbReference type="Google" id="ProtNLM"/>
    </source>
</evidence>
<dbReference type="InterPro" id="IPR046611">
    <property type="entry name" value="DUF6670"/>
</dbReference>
<dbReference type="RefSeq" id="WP_007321133.1">
    <property type="nucleotide sequence ID" value="NZ_BAEE01000027.1"/>
</dbReference>
<evidence type="ECO:0000313" key="1">
    <source>
        <dbReference type="EMBL" id="GAB09056.1"/>
    </source>
</evidence>
<accession>G7GZN1</accession>
<dbReference type="Pfam" id="PF20375">
    <property type="entry name" value="DUF6670"/>
    <property type="match status" value="1"/>
</dbReference>
<evidence type="ECO:0000313" key="2">
    <source>
        <dbReference type="Proteomes" id="UP000035088"/>
    </source>
</evidence>
<keyword evidence="2" id="KW-1185">Reference proteome</keyword>
<sequence>MPRIFSTAVAKTAIDVARPALDSRLKYSRMPYAGNPPMLPYTDSKRWAWTHYGVFIPSLSEPHRFLNVMTLIGTTGTEIFDDGTIASDDVRTNSTLLCSTAHDDQHHYAAYDAHADCEFADDGSRLAWDEQLTITRDGDSVEVHGLFDSFTFELSLNLTDQVSYFTRTPIYQHLSLLAPYTGTIVDADGTSTSLAGLGTFEYARCMGPQSLTAKPVRRPWRLPVDFFTYQIIQLDEVTQLLLTEVTARGSVACRLVHVRNADGTADVLDDVDFTVDEYQREPRIAPNGIAMRVPLRHTWTARRDGEQVLHLTCEVDQTLRYGHGNGYAGSYDYAGQFHGKDVSGIGYLEWVEMRIRD</sequence>
<proteinExistence type="predicted"/>
<dbReference type="STRING" id="1073574.GOARA_027_00190"/>
<dbReference type="OrthoDB" id="6672593at2"/>
<comment type="caution">
    <text evidence="1">The sequence shown here is derived from an EMBL/GenBank/DDBJ whole genome shotgun (WGS) entry which is preliminary data.</text>
</comment>
<name>G7GZN1_9ACTN</name>
<reference evidence="1 2" key="1">
    <citation type="submission" date="2011-11" db="EMBL/GenBank/DDBJ databases">
        <title>Whole genome shotgun sequence of Gordonia araii NBRC 100433.</title>
        <authorList>
            <person name="Yoshida Y."/>
            <person name="Hosoyama A."/>
            <person name="Tsuchikane K."/>
            <person name="Katsumata H."/>
            <person name="Yamazaki S."/>
            <person name="Fujita N."/>
        </authorList>
    </citation>
    <scope>NUCLEOTIDE SEQUENCE [LARGE SCALE GENOMIC DNA]</scope>
    <source>
        <strain evidence="1 2">NBRC 100433</strain>
    </source>
</reference>
<organism evidence="1 2">
    <name type="scientific">Gordonia araii NBRC 100433</name>
    <dbReference type="NCBI Taxonomy" id="1073574"/>
    <lineage>
        <taxon>Bacteria</taxon>
        <taxon>Bacillati</taxon>
        <taxon>Actinomycetota</taxon>
        <taxon>Actinomycetes</taxon>
        <taxon>Mycobacteriales</taxon>
        <taxon>Gordoniaceae</taxon>
        <taxon>Gordonia</taxon>
    </lineage>
</organism>
<dbReference type="Proteomes" id="UP000035088">
    <property type="component" value="Unassembled WGS sequence"/>
</dbReference>
<gene>
    <name evidence="1" type="ORF">GOARA_027_00190</name>
</gene>